<dbReference type="Gene3D" id="2.130.10.10">
    <property type="entry name" value="YVTN repeat-like/Quinoprotein amine dehydrogenase"/>
    <property type="match status" value="1"/>
</dbReference>
<dbReference type="InterPro" id="IPR015943">
    <property type="entry name" value="WD40/YVTN_repeat-like_dom_sf"/>
</dbReference>
<dbReference type="InterPro" id="IPR036322">
    <property type="entry name" value="WD40_repeat_dom_sf"/>
</dbReference>
<keyword evidence="2" id="KW-1185">Reference proteome</keyword>
<name>A0ABV0Q4E6_9TELE</name>
<dbReference type="PANTHER" id="PTHR14435:SF2">
    <property type="entry name" value="ZINC FINGER PROTEIN 106"/>
    <property type="match status" value="1"/>
</dbReference>
<dbReference type="Proteomes" id="UP001434883">
    <property type="component" value="Unassembled WGS sequence"/>
</dbReference>
<dbReference type="EMBL" id="JAHRIN010000156">
    <property type="protein sequence ID" value="MEQ2190683.1"/>
    <property type="molecule type" value="Genomic_DNA"/>
</dbReference>
<dbReference type="SUPFAM" id="SSF50978">
    <property type="entry name" value="WD40 repeat-like"/>
    <property type="match status" value="1"/>
</dbReference>
<dbReference type="Pfam" id="PF00400">
    <property type="entry name" value="WD40"/>
    <property type="match status" value="1"/>
</dbReference>
<evidence type="ECO:0000313" key="2">
    <source>
        <dbReference type="Proteomes" id="UP001434883"/>
    </source>
</evidence>
<gene>
    <name evidence="1" type="ORF">XENOCAPTIV_005365</name>
</gene>
<dbReference type="PANTHER" id="PTHR14435">
    <property type="entry name" value="ZINC FINGER PROTEIN 106"/>
    <property type="match status" value="1"/>
</dbReference>
<sequence>SKVTCLLVSVAPFLHHRLYSGSSDQTIRCYSLKTREFEQHFSLSDRVLCLHSRWKTLYAGLANGTVVTINLKTNKQMDVFECHGPRAVSCLASSQEGARRILLVGSYDSTISVRAAHNGLLLRTLKGHTKSVLCMTVGRAGILGFSGETSSMMENFYFF</sequence>
<organism evidence="1 2">
    <name type="scientific">Xenoophorus captivus</name>
    <dbReference type="NCBI Taxonomy" id="1517983"/>
    <lineage>
        <taxon>Eukaryota</taxon>
        <taxon>Metazoa</taxon>
        <taxon>Chordata</taxon>
        <taxon>Craniata</taxon>
        <taxon>Vertebrata</taxon>
        <taxon>Euteleostomi</taxon>
        <taxon>Actinopterygii</taxon>
        <taxon>Neopterygii</taxon>
        <taxon>Teleostei</taxon>
        <taxon>Neoteleostei</taxon>
        <taxon>Acanthomorphata</taxon>
        <taxon>Ovalentaria</taxon>
        <taxon>Atherinomorphae</taxon>
        <taxon>Cyprinodontiformes</taxon>
        <taxon>Goodeidae</taxon>
        <taxon>Xenoophorus</taxon>
    </lineage>
</organism>
<dbReference type="InterPro" id="IPR042622">
    <property type="entry name" value="Znf106"/>
</dbReference>
<protein>
    <submittedName>
        <fullName evidence="1">Uncharacterized protein</fullName>
    </submittedName>
</protein>
<accession>A0ABV0Q4E6</accession>
<reference evidence="1 2" key="1">
    <citation type="submission" date="2021-06" db="EMBL/GenBank/DDBJ databases">
        <authorList>
            <person name="Palmer J.M."/>
        </authorList>
    </citation>
    <scope>NUCLEOTIDE SEQUENCE [LARGE SCALE GENOMIC DNA]</scope>
    <source>
        <strain evidence="1 2">XC_2019</strain>
        <tissue evidence="1">Muscle</tissue>
    </source>
</reference>
<feature type="non-terminal residue" evidence="1">
    <location>
        <position position="1"/>
    </location>
</feature>
<proteinExistence type="predicted"/>
<evidence type="ECO:0000313" key="1">
    <source>
        <dbReference type="EMBL" id="MEQ2190683.1"/>
    </source>
</evidence>
<comment type="caution">
    <text evidence="1">The sequence shown here is derived from an EMBL/GenBank/DDBJ whole genome shotgun (WGS) entry which is preliminary data.</text>
</comment>
<dbReference type="InterPro" id="IPR001680">
    <property type="entry name" value="WD40_rpt"/>
</dbReference>